<dbReference type="Pfam" id="PF19879">
    <property type="entry name" value="DUF6352"/>
    <property type="match status" value="1"/>
</dbReference>
<proteinExistence type="predicted"/>
<dbReference type="InterPro" id="IPR045932">
    <property type="entry name" value="DUF6352"/>
</dbReference>
<sequence length="337" mass="37370">MAQDFWASSGYRDLGRSPEGGLVATDAWLARFLDREELLPPPEAGPAERHLHARLAAKPRLALERADLDAVEDADARENWTHFLRFRDRVLAHPTLEACYASLFRGPVDVAPVFVDALAQAIVRSILDGTEDAWLCRAAELLFRRQRVSTEDGRVLAADAATIEAYEESGGFGNMGRLLRQQNTAMIVPKMDVLSRENAALYFLRDELHGFLVDLTPGTEGAAALARVLERWVAHFTGARVAIEPLAKIEDDRWRWHVGLDAEASEILNALYRGEAPGEDALARLALLFRLEFRDPADAVSEARGRPVYLGLAFRSDRTLKMKPQNLLLNLPLAAAG</sequence>
<evidence type="ECO:0000313" key="2">
    <source>
        <dbReference type="Proteomes" id="UP000501534"/>
    </source>
</evidence>
<dbReference type="RefSeq" id="WP_171090795.1">
    <property type="nucleotide sequence ID" value="NZ_CP053069.1"/>
</dbReference>
<dbReference type="EMBL" id="CP053069">
    <property type="protein sequence ID" value="QJR10351.1"/>
    <property type="molecule type" value="Genomic_DNA"/>
</dbReference>
<protein>
    <submittedName>
        <fullName evidence="1">Uncharacterized protein</fullName>
    </submittedName>
</protein>
<gene>
    <name evidence="1" type="ORF">DSM104443_01409</name>
</gene>
<evidence type="ECO:0000313" key="1">
    <source>
        <dbReference type="EMBL" id="QJR10351.1"/>
    </source>
</evidence>
<accession>A0A6M4GSY0</accession>
<dbReference type="AlphaFoldDB" id="A0A6M4GSY0"/>
<keyword evidence="2" id="KW-1185">Reference proteome</keyword>
<dbReference type="Proteomes" id="UP000501534">
    <property type="component" value="Chromosome"/>
</dbReference>
<reference evidence="1 2" key="1">
    <citation type="submission" date="2020-04" db="EMBL/GenBank/DDBJ databases">
        <title>Usitatibacter rugosus gen. nov., sp. nov. and Usitatibacter palustris sp. nov., novel members of Usitatibacteraceae fam. nov. within the order Nitrosomonadales isolated from soil.</title>
        <authorList>
            <person name="Huber K.J."/>
            <person name="Neumann-Schaal M."/>
            <person name="Geppert A."/>
            <person name="Luckner M."/>
            <person name="Wanner G."/>
            <person name="Overmann J."/>
        </authorList>
    </citation>
    <scope>NUCLEOTIDE SEQUENCE [LARGE SCALE GENOMIC DNA]</scope>
    <source>
        <strain evidence="1 2">0125_3</strain>
    </source>
</reference>
<dbReference type="KEGG" id="uru:DSM104443_01409"/>
<organism evidence="1 2">
    <name type="scientific">Usitatibacter rugosus</name>
    <dbReference type="NCBI Taxonomy" id="2732067"/>
    <lineage>
        <taxon>Bacteria</taxon>
        <taxon>Pseudomonadati</taxon>
        <taxon>Pseudomonadota</taxon>
        <taxon>Betaproteobacteria</taxon>
        <taxon>Nitrosomonadales</taxon>
        <taxon>Usitatibacteraceae</taxon>
        <taxon>Usitatibacter</taxon>
    </lineage>
</organism>
<name>A0A6M4GSY0_9PROT</name>